<dbReference type="Pfam" id="PF20152">
    <property type="entry name" value="DUF6534"/>
    <property type="match status" value="1"/>
</dbReference>
<dbReference type="AlphaFoldDB" id="A0A8H5B179"/>
<feature type="signal peptide" evidence="2">
    <location>
        <begin position="1"/>
        <end position="21"/>
    </location>
</feature>
<keyword evidence="1" id="KW-1133">Transmembrane helix</keyword>
<organism evidence="4 5">
    <name type="scientific">Ephemerocybe angulata</name>
    <dbReference type="NCBI Taxonomy" id="980116"/>
    <lineage>
        <taxon>Eukaryota</taxon>
        <taxon>Fungi</taxon>
        <taxon>Dikarya</taxon>
        <taxon>Basidiomycota</taxon>
        <taxon>Agaricomycotina</taxon>
        <taxon>Agaricomycetes</taxon>
        <taxon>Agaricomycetidae</taxon>
        <taxon>Agaricales</taxon>
        <taxon>Agaricineae</taxon>
        <taxon>Psathyrellaceae</taxon>
        <taxon>Ephemerocybe</taxon>
    </lineage>
</organism>
<evidence type="ECO:0000259" key="3">
    <source>
        <dbReference type="Pfam" id="PF20152"/>
    </source>
</evidence>
<keyword evidence="5" id="KW-1185">Reference proteome</keyword>
<evidence type="ECO:0000256" key="1">
    <source>
        <dbReference type="SAM" id="Phobius"/>
    </source>
</evidence>
<evidence type="ECO:0000256" key="2">
    <source>
        <dbReference type="SAM" id="SignalP"/>
    </source>
</evidence>
<proteinExistence type="predicted"/>
<dbReference type="Proteomes" id="UP000541558">
    <property type="component" value="Unassembled WGS sequence"/>
</dbReference>
<feature type="chain" id="PRO_5034302988" description="DUF6534 domain-containing protein" evidence="2">
    <location>
        <begin position="22"/>
        <end position="430"/>
    </location>
</feature>
<evidence type="ECO:0000313" key="4">
    <source>
        <dbReference type="EMBL" id="KAF5314700.1"/>
    </source>
</evidence>
<feature type="transmembrane region" description="Helical" evidence="1">
    <location>
        <begin position="201"/>
        <end position="226"/>
    </location>
</feature>
<dbReference type="EMBL" id="JAACJK010000221">
    <property type="protein sequence ID" value="KAF5314700.1"/>
    <property type="molecule type" value="Genomic_DNA"/>
</dbReference>
<protein>
    <recommendedName>
        <fullName evidence="3">DUF6534 domain-containing protein</fullName>
    </recommendedName>
</protein>
<keyword evidence="1" id="KW-0812">Transmembrane</keyword>
<feature type="transmembrane region" description="Helical" evidence="1">
    <location>
        <begin position="91"/>
        <end position="116"/>
    </location>
</feature>
<sequence>MRPTILTILPAAFFLASLVQGHEHNPTHSIKARRASDDLDTRELDSIYMREKVLSVLSTREIMDELSERLERRKEDMTMRFRCDVCKLRVAVIPLLGALFAYSLFGVLLVQIAQYYECFASDRLWQKLLVAVVVVIQGLQLGFTTNNAWSLCVLGLADSTKLRTTPATGAATNFLNGSTALCVQGYFAWRIYRLAKGRKLLIGATWLAAVLSLVQWGSSIALIVGFVRLNRQVDLVPVKLRVLVTLYFMAAAVCDVVISISMTFILSRYKTKTAFAETKSLLNALIATTVENGIITTVSALINLVIYFTRTHDLIGVAIQYVIGGIYATVLLATLNRRSPLAQTTDGSDNFLPDPAVFVRSRHKSVRGPTPSYQVNYFGRMDTFETELNDNLYKHETSSLGGDRSVMVCVSKEVHEDVDLPSPFATSLKH</sequence>
<keyword evidence="1" id="KW-0472">Membrane</keyword>
<accession>A0A8H5B179</accession>
<feature type="domain" description="DUF6534" evidence="3">
    <location>
        <begin position="251"/>
        <end position="339"/>
    </location>
</feature>
<keyword evidence="2" id="KW-0732">Signal</keyword>
<name>A0A8H5B179_9AGAR</name>
<gene>
    <name evidence="4" type="ORF">D9611_007210</name>
</gene>
<comment type="caution">
    <text evidence="4">The sequence shown here is derived from an EMBL/GenBank/DDBJ whole genome shotgun (WGS) entry which is preliminary data.</text>
</comment>
<feature type="transmembrane region" description="Helical" evidence="1">
    <location>
        <begin position="128"/>
        <end position="149"/>
    </location>
</feature>
<dbReference type="OrthoDB" id="3223377at2759"/>
<dbReference type="PANTHER" id="PTHR40465">
    <property type="entry name" value="CHROMOSOME 1, WHOLE GENOME SHOTGUN SEQUENCE"/>
    <property type="match status" value="1"/>
</dbReference>
<feature type="transmembrane region" description="Helical" evidence="1">
    <location>
        <begin position="314"/>
        <end position="335"/>
    </location>
</feature>
<feature type="transmembrane region" description="Helical" evidence="1">
    <location>
        <begin position="281"/>
        <end position="308"/>
    </location>
</feature>
<dbReference type="InterPro" id="IPR045339">
    <property type="entry name" value="DUF6534"/>
</dbReference>
<feature type="transmembrane region" description="Helical" evidence="1">
    <location>
        <begin position="246"/>
        <end position="269"/>
    </location>
</feature>
<feature type="transmembrane region" description="Helical" evidence="1">
    <location>
        <begin position="169"/>
        <end position="189"/>
    </location>
</feature>
<dbReference type="PANTHER" id="PTHR40465:SF1">
    <property type="entry name" value="DUF6534 DOMAIN-CONTAINING PROTEIN"/>
    <property type="match status" value="1"/>
</dbReference>
<reference evidence="4 5" key="1">
    <citation type="journal article" date="2020" name="ISME J.">
        <title>Uncovering the hidden diversity of litter-decomposition mechanisms in mushroom-forming fungi.</title>
        <authorList>
            <person name="Floudas D."/>
            <person name="Bentzer J."/>
            <person name="Ahren D."/>
            <person name="Johansson T."/>
            <person name="Persson P."/>
            <person name="Tunlid A."/>
        </authorList>
    </citation>
    <scope>NUCLEOTIDE SEQUENCE [LARGE SCALE GENOMIC DNA]</scope>
    <source>
        <strain evidence="4 5">CBS 175.51</strain>
    </source>
</reference>
<evidence type="ECO:0000313" key="5">
    <source>
        <dbReference type="Proteomes" id="UP000541558"/>
    </source>
</evidence>